<comment type="caution">
    <text evidence="5">The sequence shown here is derived from an EMBL/GenBank/DDBJ whole genome shotgun (WGS) entry which is preliminary data.</text>
</comment>
<reference evidence="5" key="1">
    <citation type="submission" date="2014-04" db="EMBL/GenBank/DDBJ databases">
        <title>In planta biocontrol of soil-borne Fusarium wilt of banana through a plant endophytic bacterium, Burkholderia cenocepacia 869T2.</title>
        <authorList>
            <person name="Ho Y.-N."/>
            <person name="Chiang H.-M."/>
            <person name="Chao C.-P."/>
            <person name="Su C.-C."/>
            <person name="Hsu H.-F."/>
            <person name="Guo C.-T."/>
            <person name="Hsieh J.-L."/>
            <person name="Huang C.-C."/>
        </authorList>
    </citation>
    <scope>NUCLEOTIDE SEQUENCE [LARGE SCALE GENOMIC DNA]</scope>
    <source>
        <strain evidence="5">869T2</strain>
    </source>
</reference>
<evidence type="ECO:0000313" key="5">
    <source>
        <dbReference type="EMBL" id="KEA57200.1"/>
    </source>
</evidence>
<dbReference type="Pfam" id="PF13505">
    <property type="entry name" value="OMP_b-brl"/>
    <property type="match status" value="1"/>
</dbReference>
<accession>A0A071M9E7</accession>
<protein>
    <recommendedName>
        <fullName evidence="4">Outer membrane protein beta-barrel domain-containing protein</fullName>
    </recommendedName>
</protein>
<dbReference type="OrthoDB" id="6101900at2"/>
<feature type="domain" description="Outer membrane protein beta-barrel" evidence="4">
    <location>
        <begin position="25"/>
        <end position="205"/>
    </location>
</feature>
<organism evidence="5">
    <name type="scientific">Burkholderia cenocepacia</name>
    <dbReference type="NCBI Taxonomy" id="95486"/>
    <lineage>
        <taxon>Bacteria</taxon>
        <taxon>Pseudomonadati</taxon>
        <taxon>Pseudomonadota</taxon>
        <taxon>Betaproteobacteria</taxon>
        <taxon>Burkholderiales</taxon>
        <taxon>Burkholderiaceae</taxon>
        <taxon>Burkholderia</taxon>
        <taxon>Burkholderia cepacia complex</taxon>
    </lineage>
</organism>
<gene>
    <name evidence="5" type="ORF">DT99_22515</name>
</gene>
<proteinExistence type="predicted"/>
<dbReference type="InterPro" id="IPR027385">
    <property type="entry name" value="Beta-barrel_OMP"/>
</dbReference>
<dbReference type="SUPFAM" id="SSF56925">
    <property type="entry name" value="OMPA-like"/>
    <property type="match status" value="1"/>
</dbReference>
<name>A0A071M9E7_9BURK</name>
<evidence type="ECO:0000259" key="4">
    <source>
        <dbReference type="Pfam" id="PF13505"/>
    </source>
</evidence>
<sequence>MIKRFALPSTLALLFSGAAFADNVAVPEPKKAADTSDAGYYATGRIIGAFDNAVNMELTSPRVASRVGGPETGSNVTGSLGLGYQFGNGWRAEGEYVFKRNNNFVSYWAPFDANANEFHVSAQRLMLNGYKDVDLGRGFSVYGTLGIGVAIVSADGWQTNDARRFASKTQTNLAYSAGAGVSYAINKRFSIDLGYRYVDMGNVETGFNTFANRINARDEQLKAKLSSNEVFIGLRGRF</sequence>
<dbReference type="EMBL" id="JJOA01000020">
    <property type="protein sequence ID" value="KEA57200.1"/>
    <property type="molecule type" value="Genomic_DNA"/>
</dbReference>
<evidence type="ECO:0000256" key="2">
    <source>
        <dbReference type="ARBA" id="ARBA00022729"/>
    </source>
</evidence>
<evidence type="ECO:0000256" key="1">
    <source>
        <dbReference type="ARBA" id="ARBA00004442"/>
    </source>
</evidence>
<evidence type="ECO:0000256" key="3">
    <source>
        <dbReference type="SAM" id="SignalP"/>
    </source>
</evidence>
<dbReference type="AlphaFoldDB" id="A0A071M9E7"/>
<comment type="subcellular location">
    <subcellularLocation>
        <location evidence="1">Cell outer membrane</location>
    </subcellularLocation>
</comment>
<feature type="chain" id="PRO_5001677616" description="Outer membrane protein beta-barrel domain-containing protein" evidence="3">
    <location>
        <begin position="22"/>
        <end position="238"/>
    </location>
</feature>
<dbReference type="Gene3D" id="2.40.160.20">
    <property type="match status" value="1"/>
</dbReference>
<feature type="signal peptide" evidence="3">
    <location>
        <begin position="1"/>
        <end position="21"/>
    </location>
</feature>
<keyword evidence="2 3" id="KW-0732">Signal</keyword>
<dbReference type="InterPro" id="IPR011250">
    <property type="entry name" value="OMP/PagP_B-barrel"/>
</dbReference>
<dbReference type="GO" id="GO:0009279">
    <property type="term" value="C:cell outer membrane"/>
    <property type="evidence" value="ECO:0007669"/>
    <property type="project" value="UniProtKB-SubCell"/>
</dbReference>